<organism evidence="1 2">
    <name type="scientific">Ignelater luminosus</name>
    <name type="common">Cucubano</name>
    <name type="synonym">Pyrophorus luminosus</name>
    <dbReference type="NCBI Taxonomy" id="2038154"/>
    <lineage>
        <taxon>Eukaryota</taxon>
        <taxon>Metazoa</taxon>
        <taxon>Ecdysozoa</taxon>
        <taxon>Arthropoda</taxon>
        <taxon>Hexapoda</taxon>
        <taxon>Insecta</taxon>
        <taxon>Pterygota</taxon>
        <taxon>Neoptera</taxon>
        <taxon>Endopterygota</taxon>
        <taxon>Coleoptera</taxon>
        <taxon>Polyphaga</taxon>
        <taxon>Elateriformia</taxon>
        <taxon>Elateroidea</taxon>
        <taxon>Elateridae</taxon>
        <taxon>Agrypninae</taxon>
        <taxon>Pyrophorini</taxon>
        <taxon>Ignelater</taxon>
    </lineage>
</organism>
<dbReference type="Proteomes" id="UP000801492">
    <property type="component" value="Unassembled WGS sequence"/>
</dbReference>
<comment type="caution">
    <text evidence="1">The sequence shown here is derived from an EMBL/GenBank/DDBJ whole genome shotgun (WGS) entry which is preliminary data.</text>
</comment>
<dbReference type="OrthoDB" id="6782199at2759"/>
<proteinExistence type="predicted"/>
<keyword evidence="2" id="KW-1185">Reference proteome</keyword>
<evidence type="ECO:0000313" key="1">
    <source>
        <dbReference type="EMBL" id="KAF2881664.1"/>
    </source>
</evidence>
<dbReference type="EMBL" id="VTPC01090711">
    <property type="protein sequence ID" value="KAF2881664.1"/>
    <property type="molecule type" value="Genomic_DNA"/>
</dbReference>
<accession>A0A8K0C6Z2</accession>
<name>A0A8K0C6Z2_IGNLU</name>
<reference evidence="1" key="1">
    <citation type="submission" date="2019-08" db="EMBL/GenBank/DDBJ databases">
        <title>The genome of the North American firefly Photinus pyralis.</title>
        <authorList>
            <consortium name="Photinus pyralis genome working group"/>
            <person name="Fallon T.R."/>
            <person name="Sander Lower S.E."/>
            <person name="Weng J.-K."/>
        </authorList>
    </citation>
    <scope>NUCLEOTIDE SEQUENCE</scope>
    <source>
        <strain evidence="1">TRF0915ILg1</strain>
        <tissue evidence="1">Whole body</tissue>
    </source>
</reference>
<sequence length="108" mass="12144">MATKEVGIMEIWLEHFKSVLHGEQVTLPQSDKGKVDDDIDINEVQKAVQTCKLGKSPGDYGIGAEMLKALGEDDLRLLHKILTKAWKNKEIPRDWDPPSAIITEAFRC</sequence>
<gene>
    <name evidence="1" type="ORF">ILUMI_24521</name>
</gene>
<protein>
    <submittedName>
        <fullName evidence="1">Uncharacterized protein</fullName>
    </submittedName>
</protein>
<evidence type="ECO:0000313" key="2">
    <source>
        <dbReference type="Proteomes" id="UP000801492"/>
    </source>
</evidence>
<dbReference type="AlphaFoldDB" id="A0A8K0C6Z2"/>